<evidence type="ECO:0000256" key="1">
    <source>
        <dbReference type="ARBA" id="ARBA00005578"/>
    </source>
</evidence>
<dbReference type="InterPro" id="IPR036065">
    <property type="entry name" value="BolA-like_sf"/>
</dbReference>
<evidence type="ECO:0000313" key="5">
    <source>
        <dbReference type="Proteomes" id="UP000315783"/>
    </source>
</evidence>
<reference evidence="4 5" key="1">
    <citation type="journal article" date="2019" name="Appl. Microbiol. Biotechnol.">
        <title>Genome sequence of Isaria javanica and comparative genome analysis insights into family S53 peptidase evolution in fungal entomopathogens.</title>
        <authorList>
            <person name="Lin R."/>
            <person name="Zhang X."/>
            <person name="Xin B."/>
            <person name="Zou M."/>
            <person name="Gao Y."/>
            <person name="Qin F."/>
            <person name="Hu Q."/>
            <person name="Xie B."/>
            <person name="Cheng X."/>
        </authorList>
    </citation>
    <scope>NUCLEOTIDE SEQUENCE [LARGE SCALE GENOMIC DNA]</scope>
    <source>
        <strain evidence="4 5">IJ1G</strain>
    </source>
</reference>
<dbReference type="EMBL" id="SPUK01000015">
    <property type="protein sequence ID" value="TQV92512.1"/>
    <property type="molecule type" value="Genomic_DNA"/>
</dbReference>
<feature type="region of interest" description="Disordered" evidence="3">
    <location>
        <begin position="62"/>
        <end position="88"/>
    </location>
</feature>
<dbReference type="Proteomes" id="UP000315783">
    <property type="component" value="Unassembled WGS sequence"/>
</dbReference>
<dbReference type="AlphaFoldDB" id="A0A545VR98"/>
<comment type="caution">
    <text evidence="4">The sequence shown here is derived from an EMBL/GenBank/DDBJ whole genome shotgun (WGS) entry which is preliminary data.</text>
</comment>
<dbReference type="PANTHER" id="PTHR46188">
    <property type="entry name" value="BOLA-LIKE PROTEIN 3"/>
    <property type="match status" value="1"/>
</dbReference>
<sequence>MGSRLNMMQPSLLCAACRRAAALSAPRVLLTTTTAAAPRRLSSTTARQQALLRPTSTYYSRQPSSRLRRLYSSSSSSPAAQEEETPSMSDAEAAIARLLVDKLAPSAVLVQDVSGGCGSMYAIEISAEAFRGQTILKQQRMVNAALGDVVKTWHGVQIRTSVPDDA</sequence>
<evidence type="ECO:0000256" key="3">
    <source>
        <dbReference type="SAM" id="MobiDB-lite"/>
    </source>
</evidence>
<keyword evidence="5" id="KW-1185">Reference proteome</keyword>
<dbReference type="Gene3D" id="3.10.20.90">
    <property type="entry name" value="Phosphatidylinositol 3-kinase Catalytic Subunit, Chain A, domain 1"/>
    <property type="match status" value="1"/>
</dbReference>
<dbReference type="PANTHER" id="PTHR46188:SF1">
    <property type="entry name" value="BOLA-LIKE PROTEIN 3"/>
    <property type="match status" value="1"/>
</dbReference>
<dbReference type="OrthoDB" id="203381at2759"/>
<name>A0A545VR98_9HYPO</name>
<comment type="similarity">
    <text evidence="1 2">Belongs to the BolA/IbaG family.</text>
</comment>
<proteinExistence type="inferred from homology"/>
<dbReference type="InterPro" id="IPR052275">
    <property type="entry name" value="Mt_Fe-S_assembly_factor"/>
</dbReference>
<dbReference type="Pfam" id="PF01722">
    <property type="entry name" value="BolA"/>
    <property type="match status" value="1"/>
</dbReference>
<organism evidence="4 5">
    <name type="scientific">Cordyceps javanica</name>
    <dbReference type="NCBI Taxonomy" id="43265"/>
    <lineage>
        <taxon>Eukaryota</taxon>
        <taxon>Fungi</taxon>
        <taxon>Dikarya</taxon>
        <taxon>Ascomycota</taxon>
        <taxon>Pezizomycotina</taxon>
        <taxon>Sordariomycetes</taxon>
        <taxon>Hypocreomycetidae</taxon>
        <taxon>Hypocreales</taxon>
        <taxon>Cordycipitaceae</taxon>
        <taxon>Cordyceps</taxon>
    </lineage>
</organism>
<dbReference type="STRING" id="43265.A0A545VR98"/>
<protein>
    <submittedName>
        <fullName evidence="4">BolA-like protein</fullName>
    </submittedName>
</protein>
<dbReference type="SUPFAM" id="SSF82657">
    <property type="entry name" value="BolA-like"/>
    <property type="match status" value="1"/>
</dbReference>
<dbReference type="GO" id="GO:0005759">
    <property type="term" value="C:mitochondrial matrix"/>
    <property type="evidence" value="ECO:0007669"/>
    <property type="project" value="TreeGrafter"/>
</dbReference>
<dbReference type="InterPro" id="IPR002634">
    <property type="entry name" value="BolA"/>
</dbReference>
<feature type="compositionally biased region" description="Low complexity" evidence="3">
    <location>
        <begin position="62"/>
        <end position="80"/>
    </location>
</feature>
<evidence type="ECO:0000313" key="4">
    <source>
        <dbReference type="EMBL" id="TQV92512.1"/>
    </source>
</evidence>
<evidence type="ECO:0000256" key="2">
    <source>
        <dbReference type="RuleBase" id="RU003860"/>
    </source>
</evidence>
<accession>A0A545VR98</accession>
<gene>
    <name evidence="4" type="ORF">IF1G_09030</name>
</gene>